<accession>A0ACB9P590</accession>
<organism evidence="1 2">
    <name type="scientific">Melastoma candidum</name>
    <dbReference type="NCBI Taxonomy" id="119954"/>
    <lineage>
        <taxon>Eukaryota</taxon>
        <taxon>Viridiplantae</taxon>
        <taxon>Streptophyta</taxon>
        <taxon>Embryophyta</taxon>
        <taxon>Tracheophyta</taxon>
        <taxon>Spermatophyta</taxon>
        <taxon>Magnoliopsida</taxon>
        <taxon>eudicotyledons</taxon>
        <taxon>Gunneridae</taxon>
        <taxon>Pentapetalae</taxon>
        <taxon>rosids</taxon>
        <taxon>malvids</taxon>
        <taxon>Myrtales</taxon>
        <taxon>Melastomataceae</taxon>
        <taxon>Melastomatoideae</taxon>
        <taxon>Melastomateae</taxon>
        <taxon>Melastoma</taxon>
    </lineage>
</organism>
<sequence>MGSLISRQIQRTKDVSYEENILQHLYETCGAEFPGSHFRPTDHKNWMSNLDPTRLPLFKIVWPGTHDSATDRIGLPSISRPFAQCQTLGIYAQLVAGTRVLDIRVNEDCRVCHGILSSYSMDVVLDDVKKFLSETKHEIIVLEVRTEFGHKDPPDFDKYLTDRLGEYLVPQDEGVFSKTIADLAPKRVICVWKPREAAEPQPGSLLWSAGYLRDNWIDTDLPLTKFNSNMEYLSQQPEIGDRKYLYRVENTVTPQADNLIVCVKPVTDRIHKHARLFISQCFAKGNGDRLQVLSTDFIDADLVDACVGLTRARIGLNP</sequence>
<reference evidence="2" key="1">
    <citation type="journal article" date="2023" name="Front. Plant Sci.">
        <title>Chromosomal-level genome assembly of Melastoma candidum provides insights into trichome evolution.</title>
        <authorList>
            <person name="Zhong Y."/>
            <person name="Wu W."/>
            <person name="Sun C."/>
            <person name="Zou P."/>
            <person name="Liu Y."/>
            <person name="Dai S."/>
            <person name="Zhou R."/>
        </authorList>
    </citation>
    <scope>NUCLEOTIDE SEQUENCE [LARGE SCALE GENOMIC DNA]</scope>
</reference>
<comment type="caution">
    <text evidence="1">The sequence shown here is derived from an EMBL/GenBank/DDBJ whole genome shotgun (WGS) entry which is preliminary data.</text>
</comment>
<dbReference type="Proteomes" id="UP001057402">
    <property type="component" value="Chromosome 7"/>
</dbReference>
<proteinExistence type="predicted"/>
<evidence type="ECO:0000313" key="2">
    <source>
        <dbReference type="Proteomes" id="UP001057402"/>
    </source>
</evidence>
<dbReference type="EMBL" id="CM042886">
    <property type="protein sequence ID" value="KAI4342406.1"/>
    <property type="molecule type" value="Genomic_DNA"/>
</dbReference>
<name>A0ACB9P590_9MYRT</name>
<evidence type="ECO:0000313" key="1">
    <source>
        <dbReference type="EMBL" id="KAI4342406.1"/>
    </source>
</evidence>
<keyword evidence="2" id="KW-1185">Reference proteome</keyword>
<protein>
    <submittedName>
        <fullName evidence="1">Uncharacterized protein</fullName>
    </submittedName>
</protein>
<gene>
    <name evidence="1" type="ORF">MLD38_027039</name>
</gene>